<feature type="region of interest" description="Disordered" evidence="1">
    <location>
        <begin position="1"/>
        <end position="32"/>
    </location>
</feature>
<dbReference type="EMBL" id="GGEC01026588">
    <property type="protein sequence ID" value="MBX07072.1"/>
    <property type="molecule type" value="Transcribed_RNA"/>
</dbReference>
<evidence type="ECO:0000256" key="1">
    <source>
        <dbReference type="SAM" id="MobiDB-lite"/>
    </source>
</evidence>
<reference evidence="2" key="1">
    <citation type="submission" date="2018-02" db="EMBL/GenBank/DDBJ databases">
        <title>Rhizophora mucronata_Transcriptome.</title>
        <authorList>
            <person name="Meera S.P."/>
            <person name="Sreeshan A."/>
            <person name="Augustine A."/>
        </authorList>
    </citation>
    <scope>NUCLEOTIDE SEQUENCE</scope>
    <source>
        <tissue evidence="2">Leaf</tissue>
    </source>
</reference>
<dbReference type="AlphaFoldDB" id="A0A2P2KMZ9"/>
<proteinExistence type="predicted"/>
<protein>
    <submittedName>
        <fullName evidence="2">Translationally-controlled tumor-like protein</fullName>
    </submittedName>
</protein>
<feature type="compositionally biased region" description="Low complexity" evidence="1">
    <location>
        <begin position="1"/>
        <end position="13"/>
    </location>
</feature>
<evidence type="ECO:0000313" key="2">
    <source>
        <dbReference type="EMBL" id="MBX07072.1"/>
    </source>
</evidence>
<organism evidence="2">
    <name type="scientific">Rhizophora mucronata</name>
    <name type="common">Asiatic mangrove</name>
    <dbReference type="NCBI Taxonomy" id="61149"/>
    <lineage>
        <taxon>Eukaryota</taxon>
        <taxon>Viridiplantae</taxon>
        <taxon>Streptophyta</taxon>
        <taxon>Embryophyta</taxon>
        <taxon>Tracheophyta</taxon>
        <taxon>Spermatophyta</taxon>
        <taxon>Magnoliopsida</taxon>
        <taxon>eudicotyledons</taxon>
        <taxon>Gunneridae</taxon>
        <taxon>Pentapetalae</taxon>
        <taxon>rosids</taxon>
        <taxon>fabids</taxon>
        <taxon>Malpighiales</taxon>
        <taxon>Rhizophoraceae</taxon>
        <taxon>Rhizophora</taxon>
    </lineage>
</organism>
<name>A0A2P2KMZ9_RHIMU</name>
<accession>A0A2P2KMZ9</accession>
<sequence>MSTTLTAWSSTPSSSPPPSAEGFAPMSTSGAP</sequence>